<proteinExistence type="inferred from homology"/>
<dbReference type="VEuPathDB" id="CryptoDB:Vbra_20721"/>
<accession>A0A0G4EQF6</accession>
<evidence type="ECO:0000313" key="6">
    <source>
        <dbReference type="Proteomes" id="UP000041254"/>
    </source>
</evidence>
<gene>
    <name evidence="5" type="ORF">Vbra_20721</name>
</gene>
<evidence type="ECO:0000256" key="1">
    <source>
        <dbReference type="ARBA" id="ARBA00005912"/>
    </source>
</evidence>
<dbReference type="SUPFAM" id="SSF55194">
    <property type="entry name" value="Ribosome recycling factor, RRF"/>
    <property type="match status" value="1"/>
</dbReference>
<comment type="similarity">
    <text evidence="1">Belongs to the RRF family.</text>
</comment>
<dbReference type="Gene3D" id="3.30.1360.40">
    <property type="match status" value="1"/>
</dbReference>
<dbReference type="Pfam" id="PF01765">
    <property type="entry name" value="RRF"/>
    <property type="match status" value="1"/>
</dbReference>
<dbReference type="GO" id="GO:0006412">
    <property type="term" value="P:translation"/>
    <property type="evidence" value="ECO:0007669"/>
    <property type="project" value="UniProtKB-KW"/>
</dbReference>
<dbReference type="GO" id="GO:0043023">
    <property type="term" value="F:ribosomal large subunit binding"/>
    <property type="evidence" value="ECO:0007669"/>
    <property type="project" value="TreeGrafter"/>
</dbReference>
<reference evidence="5 6" key="1">
    <citation type="submission" date="2014-11" db="EMBL/GenBank/DDBJ databases">
        <authorList>
            <person name="Zhu J."/>
            <person name="Qi W."/>
            <person name="Song R."/>
        </authorList>
    </citation>
    <scope>NUCLEOTIDE SEQUENCE [LARGE SCALE GENOMIC DNA]</scope>
</reference>
<dbReference type="GO" id="GO:0005739">
    <property type="term" value="C:mitochondrion"/>
    <property type="evidence" value="ECO:0007669"/>
    <property type="project" value="TreeGrafter"/>
</dbReference>
<keyword evidence="6" id="KW-1185">Reference proteome</keyword>
<feature type="domain" description="Ribosome recycling factor" evidence="4">
    <location>
        <begin position="131"/>
        <end position="290"/>
    </location>
</feature>
<dbReference type="PANTHER" id="PTHR20982">
    <property type="entry name" value="RIBOSOME RECYCLING FACTOR"/>
    <property type="match status" value="1"/>
</dbReference>
<evidence type="ECO:0000313" key="5">
    <source>
        <dbReference type="EMBL" id="CEL99669.1"/>
    </source>
</evidence>
<dbReference type="OMA" id="GKCDKVF"/>
<dbReference type="InParanoid" id="A0A0G4EQF6"/>
<protein>
    <recommendedName>
        <fullName evidence="4">Ribosome recycling factor domain-containing protein</fullName>
    </recommendedName>
</protein>
<evidence type="ECO:0000256" key="3">
    <source>
        <dbReference type="SAM" id="MobiDB-lite"/>
    </source>
</evidence>
<dbReference type="InterPro" id="IPR036191">
    <property type="entry name" value="RRF_sf"/>
</dbReference>
<organism evidence="5 6">
    <name type="scientific">Vitrella brassicaformis (strain CCMP3155)</name>
    <dbReference type="NCBI Taxonomy" id="1169540"/>
    <lineage>
        <taxon>Eukaryota</taxon>
        <taxon>Sar</taxon>
        <taxon>Alveolata</taxon>
        <taxon>Colpodellida</taxon>
        <taxon>Vitrellaceae</taxon>
        <taxon>Vitrella</taxon>
    </lineage>
</organism>
<dbReference type="PANTHER" id="PTHR20982:SF3">
    <property type="entry name" value="MITOCHONDRIAL RIBOSOME RECYCLING FACTOR PSEUDO 1"/>
    <property type="match status" value="1"/>
</dbReference>
<name>A0A0G4EQF6_VITBC</name>
<evidence type="ECO:0000256" key="2">
    <source>
        <dbReference type="ARBA" id="ARBA00022917"/>
    </source>
</evidence>
<dbReference type="PhylomeDB" id="A0A0G4EQF6"/>
<sequence length="293" mass="32503">MLSGILHRPRCLARRRLCEISPFPPSQPPFPSSVGHQVRFKGGKKPVGRVKELVKARIKVRALGELGSEDIKQIKQQQMGALGAAAEGQWGEEERQQGGPGAGERLRKFGVFEDYNVAPYAAEMDKLLEGLKSKLAAIKMGRATPDTFEGIQVQTKAGKAFLTDIAQVVIKGATTVMVNVFDEADAKKIISALRAHDNSWTMKQEAPTTVRLDLPKMTTEIRDKLKKKAREHLEQTKLSIQDIRNKGRKEAKKVLTDRNRLMWEDQHINKISSAKVAMATKLVDDKCNEIGGG</sequence>
<feature type="region of interest" description="Disordered" evidence="3">
    <location>
        <begin position="84"/>
        <end position="103"/>
    </location>
</feature>
<evidence type="ECO:0000259" key="4">
    <source>
        <dbReference type="Pfam" id="PF01765"/>
    </source>
</evidence>
<dbReference type="InterPro" id="IPR002661">
    <property type="entry name" value="Ribosome_recyc_fac"/>
</dbReference>
<dbReference type="STRING" id="1169540.A0A0G4EQF6"/>
<dbReference type="Proteomes" id="UP000041254">
    <property type="component" value="Unassembled WGS sequence"/>
</dbReference>
<dbReference type="Gene3D" id="1.10.132.20">
    <property type="entry name" value="Ribosome-recycling factor"/>
    <property type="match status" value="1"/>
</dbReference>
<dbReference type="InterPro" id="IPR023584">
    <property type="entry name" value="Ribosome_recyc_fac_dom"/>
</dbReference>
<dbReference type="AlphaFoldDB" id="A0A0G4EQF6"/>
<dbReference type="EMBL" id="CDMY01000286">
    <property type="protein sequence ID" value="CEL99669.1"/>
    <property type="molecule type" value="Genomic_DNA"/>
</dbReference>
<dbReference type="OrthoDB" id="332019at2759"/>
<keyword evidence="2" id="KW-0648">Protein biosynthesis</keyword>